<feature type="region of interest" description="Disordered" evidence="1">
    <location>
        <begin position="122"/>
        <end position="149"/>
    </location>
</feature>
<keyword evidence="2" id="KW-0472">Membrane</keyword>
<feature type="transmembrane region" description="Helical" evidence="2">
    <location>
        <begin position="192"/>
        <end position="218"/>
    </location>
</feature>
<dbReference type="InParanoid" id="C7ZQ00"/>
<feature type="compositionally biased region" description="Low complexity" evidence="1">
    <location>
        <begin position="140"/>
        <end position="149"/>
    </location>
</feature>
<dbReference type="GeneID" id="9667140"/>
<reference evidence="3 4" key="1">
    <citation type="journal article" date="2009" name="PLoS Genet.">
        <title>The genome of Nectria haematococca: contribution of supernumerary chromosomes to gene expansion.</title>
        <authorList>
            <person name="Coleman J.J."/>
            <person name="Rounsley S.D."/>
            <person name="Rodriguez-Carres M."/>
            <person name="Kuo A."/>
            <person name="Wasmann C.C."/>
            <person name="Grimwood J."/>
            <person name="Schmutz J."/>
            <person name="Taga M."/>
            <person name="White G.J."/>
            <person name="Zhou S."/>
            <person name="Schwartz D.C."/>
            <person name="Freitag M."/>
            <person name="Ma L.J."/>
            <person name="Danchin E.G."/>
            <person name="Henrissat B."/>
            <person name="Coutinho P.M."/>
            <person name="Nelson D.R."/>
            <person name="Straney D."/>
            <person name="Napoli C.A."/>
            <person name="Barker B.M."/>
            <person name="Gribskov M."/>
            <person name="Rep M."/>
            <person name="Kroken S."/>
            <person name="Molnar I."/>
            <person name="Rensing C."/>
            <person name="Kennell J.C."/>
            <person name="Zamora J."/>
            <person name="Farman M.L."/>
            <person name="Selker E.U."/>
            <person name="Salamov A."/>
            <person name="Shapiro H."/>
            <person name="Pangilinan J."/>
            <person name="Lindquist E."/>
            <person name="Lamers C."/>
            <person name="Grigoriev I.V."/>
            <person name="Geiser D.M."/>
            <person name="Covert S.F."/>
            <person name="Temporini E."/>
            <person name="Vanetten H.D."/>
        </authorList>
    </citation>
    <scope>NUCLEOTIDE SEQUENCE [LARGE SCALE GENOMIC DNA]</scope>
    <source>
        <strain evidence="4">ATCC MYA-4622 / CBS 123669 / FGSC 9596 / NRRL 45880 / 77-13-4</strain>
    </source>
</reference>
<dbReference type="HOGENOM" id="CLU_498829_0_0_1"/>
<dbReference type="OrthoDB" id="5106970at2759"/>
<gene>
    <name evidence="3" type="ORF">NECHADRAFT_89045</name>
</gene>
<dbReference type="VEuPathDB" id="FungiDB:NECHADRAFT_89045"/>
<dbReference type="EMBL" id="GG698976">
    <property type="protein sequence ID" value="EEU33915.1"/>
    <property type="molecule type" value="Genomic_DNA"/>
</dbReference>
<organism evidence="3 4">
    <name type="scientific">Fusarium vanettenii (strain ATCC MYA-4622 / CBS 123669 / FGSC 9596 / NRRL 45880 / 77-13-4)</name>
    <name type="common">Fusarium solani subsp. pisi</name>
    <dbReference type="NCBI Taxonomy" id="660122"/>
    <lineage>
        <taxon>Eukaryota</taxon>
        <taxon>Fungi</taxon>
        <taxon>Dikarya</taxon>
        <taxon>Ascomycota</taxon>
        <taxon>Pezizomycotina</taxon>
        <taxon>Sordariomycetes</taxon>
        <taxon>Hypocreomycetidae</taxon>
        <taxon>Hypocreales</taxon>
        <taxon>Nectriaceae</taxon>
        <taxon>Fusarium</taxon>
        <taxon>Fusarium solani species complex</taxon>
        <taxon>Fusarium vanettenii</taxon>
    </lineage>
</organism>
<feature type="region of interest" description="Disordered" evidence="1">
    <location>
        <begin position="26"/>
        <end position="49"/>
    </location>
</feature>
<evidence type="ECO:0000256" key="1">
    <source>
        <dbReference type="SAM" id="MobiDB-lite"/>
    </source>
</evidence>
<protein>
    <submittedName>
        <fullName evidence="3">Uncharacterized protein</fullName>
    </submittedName>
</protein>
<accession>C7ZQ00</accession>
<keyword evidence="2" id="KW-1133">Transmembrane helix</keyword>
<dbReference type="KEGG" id="nhe:NECHADRAFT_89045"/>
<evidence type="ECO:0000256" key="2">
    <source>
        <dbReference type="SAM" id="Phobius"/>
    </source>
</evidence>
<evidence type="ECO:0000313" key="3">
    <source>
        <dbReference type="EMBL" id="EEU33915.1"/>
    </source>
</evidence>
<name>C7ZQ00_FUSV7</name>
<evidence type="ECO:0000313" key="4">
    <source>
        <dbReference type="Proteomes" id="UP000005206"/>
    </source>
</evidence>
<dbReference type="Proteomes" id="UP000005206">
    <property type="component" value="Unassembled WGS sequence"/>
</dbReference>
<dbReference type="RefSeq" id="XP_003039628.1">
    <property type="nucleotide sequence ID" value="XM_003039582.1"/>
</dbReference>
<proteinExistence type="predicted"/>
<dbReference type="AlphaFoldDB" id="C7ZQ00"/>
<keyword evidence="2" id="KW-0812">Transmembrane</keyword>
<keyword evidence="4" id="KW-1185">Reference proteome</keyword>
<sequence length="546" mass="59566">MSGGPPQDDIPPPAAFLHRSNASVISGETATAEASLHTAATQSGEQAEPEASIEAAFAEATGIEPVRITHLETDAETAAPDIPRTEFSLDIADANTVADTPLPKSDCETQEQLIQRPVEEITPISQQPDVAPTPEPRNLTQNNSQYNNSNTYNVTYTSNNYFDGVSSGSHDSGGGGGGGGGGRWRALGFSPFCACPLALILICLFFVIAAIYGLATFWSNTVSSIQSLTSAVTSFFTLSFLASRPTTQAGTSPTITIIKPTMTDEPTPIIDSPEGIIKAFDDLDHWVKQLQDCREAGEKTAEHQLFFQGFDVSVNAIGGMRDGWAIVMEDILTLEKKLRNAFGPLDRDVTKLGQDLGANPAAKRWIQKTRASTWDKFLDSMPWSSHYSPIQVLLTNHERIRMLSVNIQKAQGFFARLSLTGIRGRIDDLSRGSCTLRNSIEVSGGKLSRTADKNLREGINAVVSRGNLLCDLLLQAYQRVWRIEQLLDKAMDDKQTVHDLGQTMLNLAKLKTVSLADIKMMELELQLWVGKMTGPIKKLHFVDLDK</sequence>